<reference evidence="7" key="1">
    <citation type="submission" date="2017-02" db="UniProtKB">
        <authorList>
            <consortium name="WormBaseParasite"/>
        </authorList>
    </citation>
    <scope>IDENTIFICATION</scope>
</reference>
<sequence length="132" mass="14758">MESSEPEPLQKLRDLVTGSHWRKCCFSGDGEFVCAGSMKQHSIYIWERASGTLFKILHGQKGETLLDVVWHPLRPIVVSVSNSITKEQISIWAQTQVVNEIALPTFSLDLLLICRIPLFSSFAVVVMSSLVV</sequence>
<evidence type="ECO:0000256" key="2">
    <source>
        <dbReference type="ARBA" id="ARBA00022574"/>
    </source>
</evidence>
<dbReference type="OrthoDB" id="196858at2759"/>
<protein>
    <submittedName>
        <fullName evidence="7">WD_REPEATS_REGION domain-containing protein</fullName>
    </submittedName>
</protein>
<dbReference type="SUPFAM" id="SSF50978">
    <property type="entry name" value="WD40 repeat-like"/>
    <property type="match status" value="1"/>
</dbReference>
<accession>A0A0R3WZ34</accession>
<name>A0A0R3WZ34_HYDTA</name>
<dbReference type="PANTHER" id="PTHR44040">
    <property type="entry name" value="RETINOBLASTOMA-BINDING PROTEIN 5"/>
    <property type="match status" value="1"/>
</dbReference>
<dbReference type="EMBL" id="UYWX01010212">
    <property type="protein sequence ID" value="VDM28188.1"/>
    <property type="molecule type" value="Genomic_DNA"/>
</dbReference>
<evidence type="ECO:0000256" key="4">
    <source>
        <dbReference type="ARBA" id="ARBA00023242"/>
    </source>
</evidence>
<dbReference type="Gene3D" id="2.130.10.10">
    <property type="entry name" value="YVTN repeat-like/Quinoprotein amine dehydrogenase"/>
    <property type="match status" value="1"/>
</dbReference>
<gene>
    <name evidence="5" type="ORF">TTAC_LOCUS6009</name>
</gene>
<keyword evidence="2" id="KW-0853">WD repeat</keyword>
<keyword evidence="6" id="KW-1185">Reference proteome</keyword>
<comment type="subcellular location">
    <subcellularLocation>
        <location evidence="1">Nucleus</location>
    </subcellularLocation>
</comment>
<evidence type="ECO:0000256" key="3">
    <source>
        <dbReference type="ARBA" id="ARBA00022737"/>
    </source>
</evidence>
<dbReference type="Proteomes" id="UP000274429">
    <property type="component" value="Unassembled WGS sequence"/>
</dbReference>
<dbReference type="InterPro" id="IPR037850">
    <property type="entry name" value="RBBP5/Swd1"/>
</dbReference>
<evidence type="ECO:0000256" key="1">
    <source>
        <dbReference type="ARBA" id="ARBA00004123"/>
    </source>
</evidence>
<dbReference type="AlphaFoldDB" id="A0A0R3WZ34"/>
<evidence type="ECO:0000313" key="5">
    <source>
        <dbReference type="EMBL" id="VDM28188.1"/>
    </source>
</evidence>
<evidence type="ECO:0000313" key="6">
    <source>
        <dbReference type="Proteomes" id="UP000274429"/>
    </source>
</evidence>
<dbReference type="InterPro" id="IPR036322">
    <property type="entry name" value="WD40_repeat_dom_sf"/>
</dbReference>
<dbReference type="WBParaSite" id="TTAC_0000602401-mRNA-1">
    <property type="protein sequence ID" value="TTAC_0000602401-mRNA-1"/>
    <property type="gene ID" value="TTAC_0000602401"/>
</dbReference>
<dbReference type="PANTHER" id="PTHR44040:SF1">
    <property type="entry name" value="RETINOBLASTOMA-BINDING PROTEIN 5"/>
    <property type="match status" value="1"/>
</dbReference>
<proteinExistence type="predicted"/>
<dbReference type="STRING" id="6205.A0A0R3WZ34"/>
<keyword evidence="4" id="KW-0539">Nucleus</keyword>
<organism evidence="7">
    <name type="scientific">Hydatigena taeniaeformis</name>
    <name type="common">Feline tapeworm</name>
    <name type="synonym">Taenia taeniaeformis</name>
    <dbReference type="NCBI Taxonomy" id="6205"/>
    <lineage>
        <taxon>Eukaryota</taxon>
        <taxon>Metazoa</taxon>
        <taxon>Spiralia</taxon>
        <taxon>Lophotrochozoa</taxon>
        <taxon>Platyhelminthes</taxon>
        <taxon>Cestoda</taxon>
        <taxon>Eucestoda</taxon>
        <taxon>Cyclophyllidea</taxon>
        <taxon>Taeniidae</taxon>
        <taxon>Hydatigera</taxon>
    </lineage>
</organism>
<keyword evidence="3" id="KW-0677">Repeat</keyword>
<dbReference type="InterPro" id="IPR015943">
    <property type="entry name" value="WD40/YVTN_repeat-like_dom_sf"/>
</dbReference>
<reference evidence="5 6" key="2">
    <citation type="submission" date="2018-11" db="EMBL/GenBank/DDBJ databases">
        <authorList>
            <consortium name="Pathogen Informatics"/>
        </authorList>
    </citation>
    <scope>NUCLEOTIDE SEQUENCE [LARGE SCALE GENOMIC DNA]</scope>
</reference>
<dbReference type="GO" id="GO:0048188">
    <property type="term" value="C:Set1C/COMPASS complex"/>
    <property type="evidence" value="ECO:0007669"/>
    <property type="project" value="InterPro"/>
</dbReference>
<evidence type="ECO:0000313" key="7">
    <source>
        <dbReference type="WBParaSite" id="TTAC_0000602401-mRNA-1"/>
    </source>
</evidence>